<reference evidence="1 2" key="1">
    <citation type="submission" date="2010-04" db="EMBL/GenBank/DDBJ databases">
        <title>The Genome Sequence of Escherichia coli H605.</title>
        <authorList>
            <consortium name="The Broad Institute Genome Sequencing Platform"/>
            <consortium name="The Broad Institute Genome Sequencing Center for Infectious Disease"/>
            <person name="Feldgarden M."/>
            <person name="Gordon D.M."/>
            <person name="Johnson J.R."/>
            <person name="Johnston B.D."/>
            <person name="Young S."/>
            <person name="Zeng Q."/>
            <person name="Koehrsen M."/>
            <person name="Alvarado L."/>
            <person name="Berlin A.M."/>
            <person name="Borenstein D."/>
            <person name="Chapman S.B."/>
            <person name="Chen Z."/>
            <person name="Engels R."/>
            <person name="Freedman E."/>
            <person name="Gellesch M."/>
            <person name="Goldberg J."/>
            <person name="Griggs A."/>
            <person name="Gujja S."/>
            <person name="Heilman E.R."/>
            <person name="Heiman D.I."/>
            <person name="Hepburn T.A."/>
            <person name="Howarth C."/>
            <person name="Jen D."/>
            <person name="Larson L."/>
            <person name="Mehta T."/>
            <person name="Park D."/>
            <person name="Pearson M."/>
            <person name="Richards J."/>
            <person name="Roberts A."/>
            <person name="Saif S."/>
            <person name="Shea T.D."/>
            <person name="Shenoy N."/>
            <person name="Sisk P."/>
            <person name="Stolte C."/>
            <person name="Sykes S.N."/>
            <person name="Walk T."/>
            <person name="White J."/>
            <person name="Yandava C."/>
            <person name="Haas B."/>
            <person name="Henn M.R."/>
            <person name="Nusbaum C."/>
            <person name="Birren B."/>
        </authorList>
    </citation>
    <scope>NUCLEOTIDE SEQUENCE [LARGE SCALE GENOMIC DNA]</scope>
    <source>
        <strain evidence="1 2">H605</strain>
    </source>
</reference>
<dbReference type="Proteomes" id="UP000243401">
    <property type="component" value="Unassembled WGS sequence"/>
</dbReference>
<organism evidence="1 2">
    <name type="scientific">Escherichia coli H605</name>
    <dbReference type="NCBI Taxonomy" id="656410"/>
    <lineage>
        <taxon>Bacteria</taxon>
        <taxon>Pseudomonadati</taxon>
        <taxon>Pseudomonadota</taxon>
        <taxon>Gammaproteobacteria</taxon>
        <taxon>Enterobacterales</taxon>
        <taxon>Enterobacteriaceae</taxon>
        <taxon>Escherichia</taxon>
    </lineage>
</organism>
<name>A0AAJ3NYR5_ECOLX</name>
<accession>A0AAJ3NYR5</accession>
<sequence>MFQPSDMVVYSRNSKTPCRYYSREHEEEINVPDDERR</sequence>
<dbReference type="AlphaFoldDB" id="A0AAJ3NYR5"/>
<protein>
    <submittedName>
        <fullName evidence="1">Uncharacterized protein</fullName>
    </submittedName>
</protein>
<dbReference type="EMBL" id="ADJX01000007">
    <property type="protein sequence ID" value="OSL47716.1"/>
    <property type="molecule type" value="Genomic_DNA"/>
</dbReference>
<proteinExistence type="predicted"/>
<comment type="caution">
    <text evidence="1">The sequence shown here is derived from an EMBL/GenBank/DDBJ whole genome shotgun (WGS) entry which is preliminary data.</text>
</comment>
<evidence type="ECO:0000313" key="2">
    <source>
        <dbReference type="Proteomes" id="UP000243401"/>
    </source>
</evidence>
<gene>
    <name evidence="1" type="ORF">EATG_02472</name>
</gene>
<evidence type="ECO:0000313" key="1">
    <source>
        <dbReference type="EMBL" id="OSL47716.1"/>
    </source>
</evidence>